<evidence type="ECO:0000313" key="1">
    <source>
        <dbReference type="EMBL" id="MDI3421665.1"/>
    </source>
</evidence>
<organism evidence="1 2">
    <name type="scientific">Streptomyces luteolus</name>
    <dbReference type="NCBI Taxonomy" id="3043615"/>
    <lineage>
        <taxon>Bacteria</taxon>
        <taxon>Bacillati</taxon>
        <taxon>Actinomycetota</taxon>
        <taxon>Actinomycetes</taxon>
        <taxon>Kitasatosporales</taxon>
        <taxon>Streptomycetaceae</taxon>
        <taxon>Streptomyces</taxon>
    </lineage>
</organism>
<evidence type="ECO:0000313" key="2">
    <source>
        <dbReference type="Proteomes" id="UP001237105"/>
    </source>
</evidence>
<protein>
    <submittedName>
        <fullName evidence="1">Uncharacterized protein</fullName>
    </submittedName>
</protein>
<dbReference type="RefSeq" id="WP_282537527.1">
    <property type="nucleotide sequence ID" value="NZ_JASCIS010000026.1"/>
</dbReference>
<name>A0ABT6T1D3_9ACTN</name>
<accession>A0ABT6T1D3</accession>
<keyword evidence="2" id="KW-1185">Reference proteome</keyword>
<reference evidence="1 2" key="1">
    <citation type="submission" date="2023-05" db="EMBL/GenBank/DDBJ databases">
        <title>Draft genome sequence of Streptomyces sp. B-S-A12 isolated from a cave soil in Thailand.</title>
        <authorList>
            <person name="Chamroensaksri N."/>
            <person name="Muangham S."/>
        </authorList>
    </citation>
    <scope>NUCLEOTIDE SEQUENCE [LARGE SCALE GENOMIC DNA]</scope>
    <source>
        <strain evidence="1 2">B-S-A12</strain>
    </source>
</reference>
<comment type="caution">
    <text evidence="1">The sequence shown here is derived from an EMBL/GenBank/DDBJ whole genome shotgun (WGS) entry which is preliminary data.</text>
</comment>
<sequence>MLQHCCRTPRNLLDEDDRWPLLQRSLTDDALPTDVRDVGAIILIFGRPANGSLAD</sequence>
<dbReference type="Proteomes" id="UP001237105">
    <property type="component" value="Unassembled WGS sequence"/>
</dbReference>
<dbReference type="EMBL" id="JASCIS010000026">
    <property type="protein sequence ID" value="MDI3421665.1"/>
    <property type="molecule type" value="Genomic_DNA"/>
</dbReference>
<proteinExistence type="predicted"/>
<gene>
    <name evidence="1" type="ORF">QIT00_24460</name>
</gene>